<organism evidence="2 3">
    <name type="scientific">Steinernema carpocapsae</name>
    <name type="common">Entomopathogenic nematode</name>
    <dbReference type="NCBI Taxonomy" id="34508"/>
    <lineage>
        <taxon>Eukaryota</taxon>
        <taxon>Metazoa</taxon>
        <taxon>Ecdysozoa</taxon>
        <taxon>Nematoda</taxon>
        <taxon>Chromadorea</taxon>
        <taxon>Rhabditida</taxon>
        <taxon>Tylenchina</taxon>
        <taxon>Panagrolaimomorpha</taxon>
        <taxon>Strongyloidoidea</taxon>
        <taxon>Steinernematidae</taxon>
        <taxon>Steinernema</taxon>
    </lineage>
</organism>
<feature type="compositionally biased region" description="Basic and acidic residues" evidence="1">
    <location>
        <begin position="23"/>
        <end position="57"/>
    </location>
</feature>
<reference evidence="2 3" key="1">
    <citation type="journal article" date="2015" name="Genome Biol.">
        <title>Comparative genomics of Steinernema reveals deeply conserved gene regulatory networks.</title>
        <authorList>
            <person name="Dillman A.R."/>
            <person name="Macchietto M."/>
            <person name="Porter C.F."/>
            <person name="Rogers A."/>
            <person name="Williams B."/>
            <person name="Antoshechkin I."/>
            <person name="Lee M.M."/>
            <person name="Goodwin Z."/>
            <person name="Lu X."/>
            <person name="Lewis E.E."/>
            <person name="Goodrich-Blair H."/>
            <person name="Stock S.P."/>
            <person name="Adams B.J."/>
            <person name="Sternberg P.W."/>
            <person name="Mortazavi A."/>
        </authorList>
    </citation>
    <scope>NUCLEOTIDE SEQUENCE [LARGE SCALE GENOMIC DNA]</scope>
    <source>
        <strain evidence="2 3">ALL</strain>
    </source>
</reference>
<reference evidence="2 3" key="2">
    <citation type="journal article" date="2019" name="G3 (Bethesda)">
        <title>Hybrid Assembly of the Genome of the Entomopathogenic Nematode Steinernema carpocapsae Identifies the X-Chromosome.</title>
        <authorList>
            <person name="Serra L."/>
            <person name="Macchietto M."/>
            <person name="Macias-Munoz A."/>
            <person name="McGill C.J."/>
            <person name="Rodriguez I.M."/>
            <person name="Rodriguez B."/>
            <person name="Murad R."/>
            <person name="Mortazavi A."/>
        </authorList>
    </citation>
    <scope>NUCLEOTIDE SEQUENCE [LARGE SCALE GENOMIC DNA]</scope>
    <source>
        <strain evidence="2 3">ALL</strain>
    </source>
</reference>
<evidence type="ECO:0000313" key="2">
    <source>
        <dbReference type="EMBL" id="TKR67290.1"/>
    </source>
</evidence>
<dbReference type="Proteomes" id="UP000298663">
    <property type="component" value="Unassembled WGS sequence"/>
</dbReference>
<dbReference type="AlphaFoldDB" id="A0A4U5MDQ3"/>
<accession>A0A4U5MDQ3</accession>
<sequence length="84" mass="9839">MVLRYLFVVARRREKANSRQCKKASDRRTTGDDSPRQRPEADGKRGRHLQDLIKPHTDFPTPKFCIEEPEEEDLICRGDVTEEL</sequence>
<name>A0A4U5MDQ3_STECR</name>
<dbReference type="EMBL" id="AZBU02000008">
    <property type="protein sequence ID" value="TKR67290.1"/>
    <property type="molecule type" value="Genomic_DNA"/>
</dbReference>
<evidence type="ECO:0000256" key="1">
    <source>
        <dbReference type="SAM" id="MobiDB-lite"/>
    </source>
</evidence>
<keyword evidence="3" id="KW-1185">Reference proteome</keyword>
<proteinExistence type="predicted"/>
<feature type="region of interest" description="Disordered" evidence="1">
    <location>
        <begin position="16"/>
        <end position="63"/>
    </location>
</feature>
<comment type="caution">
    <text evidence="2">The sequence shown here is derived from an EMBL/GenBank/DDBJ whole genome shotgun (WGS) entry which is preliminary data.</text>
</comment>
<evidence type="ECO:0000313" key="3">
    <source>
        <dbReference type="Proteomes" id="UP000298663"/>
    </source>
</evidence>
<gene>
    <name evidence="2" type="ORF">L596_023466</name>
</gene>
<protein>
    <submittedName>
        <fullName evidence="2">Uncharacterized protein</fullName>
    </submittedName>
</protein>